<evidence type="ECO:0000256" key="6">
    <source>
        <dbReference type="SAM" id="MobiDB-lite"/>
    </source>
</evidence>
<gene>
    <name evidence="8" type="ORF">BN946_scf184783.g11</name>
</gene>
<keyword evidence="3" id="KW-0238">DNA-binding</keyword>
<dbReference type="GO" id="GO:0005634">
    <property type="term" value="C:nucleus"/>
    <property type="evidence" value="ECO:0007669"/>
    <property type="project" value="UniProtKB-SubCell"/>
</dbReference>
<organism evidence="8 9">
    <name type="scientific">Pycnoporus cinnabarinus</name>
    <name type="common">Cinnabar-red polypore</name>
    <name type="synonym">Trametes cinnabarina</name>
    <dbReference type="NCBI Taxonomy" id="5643"/>
    <lineage>
        <taxon>Eukaryota</taxon>
        <taxon>Fungi</taxon>
        <taxon>Dikarya</taxon>
        <taxon>Basidiomycota</taxon>
        <taxon>Agaricomycotina</taxon>
        <taxon>Agaricomycetes</taxon>
        <taxon>Polyporales</taxon>
        <taxon>Polyporaceae</taxon>
        <taxon>Trametes</taxon>
    </lineage>
</organism>
<dbReference type="PRINTS" id="PR00404">
    <property type="entry name" value="MADSDOMAIN"/>
</dbReference>
<dbReference type="SUPFAM" id="SSF55455">
    <property type="entry name" value="SRF-like"/>
    <property type="match status" value="1"/>
</dbReference>
<feature type="compositionally biased region" description="Polar residues" evidence="6">
    <location>
        <begin position="184"/>
        <end position="199"/>
    </location>
</feature>
<evidence type="ECO:0000256" key="5">
    <source>
        <dbReference type="ARBA" id="ARBA00023242"/>
    </source>
</evidence>
<sequence length="438" mass="46248">MGRRKIEIQPITRKNGLFKKAYELGVLCSVDVAVIIFEERPGHHAKLYQYCSTDVNAMVQRHLRFDGERDTKGPADFSNHNNKQADNAEDDDDDADDDDASQKRREGNKPGKVKVEGNSSSIVPIRPGPPQRRIRQPRRESLPHTASLGTLLNRCSQLDFRSNMRVSPTASSSSLPISSDRHTSSINSSARGVPISNTAKRPRLDIDQSHAIQSAPAHLGPGSAGFPYRLDIDLPSYPSSGSIVPALSQLHSQHPSLTALYSGSASMANLMSGPAAGLLPQPFDLSRGAGLRTVAFPQSGNSGQFSPQGQHPPPGLFSRGQSSNPGGNSNGNGGSHGHGHGHGHGGSHSHASASNLFADLLGAGAGEHGNGMGVVGSQQFPTFDWPVHAAPSGQASHQGGQGQHENATHNSPTSDSNWFDFLSAPAPPAITPLLPAPT</sequence>
<feature type="region of interest" description="Disordered" evidence="6">
    <location>
        <begin position="294"/>
        <end position="351"/>
    </location>
</feature>
<dbReference type="GO" id="GO:0046983">
    <property type="term" value="F:protein dimerization activity"/>
    <property type="evidence" value="ECO:0007669"/>
    <property type="project" value="InterPro"/>
</dbReference>
<dbReference type="Proteomes" id="UP000029665">
    <property type="component" value="Unassembled WGS sequence"/>
</dbReference>
<feature type="compositionally biased region" description="Acidic residues" evidence="6">
    <location>
        <begin position="87"/>
        <end position="99"/>
    </location>
</feature>
<dbReference type="Gene3D" id="3.40.1810.10">
    <property type="entry name" value="Transcription factor, MADS-box"/>
    <property type="match status" value="1"/>
</dbReference>
<feature type="region of interest" description="Disordered" evidence="6">
    <location>
        <begin position="166"/>
        <end position="200"/>
    </location>
</feature>
<evidence type="ECO:0000259" key="7">
    <source>
        <dbReference type="PROSITE" id="PS50066"/>
    </source>
</evidence>
<dbReference type="OMA" id="DSNWFDF"/>
<feature type="domain" description="MADS-box" evidence="7">
    <location>
        <begin position="13"/>
        <end position="40"/>
    </location>
</feature>
<protein>
    <recommendedName>
        <fullName evidence="7">MADS-box domain-containing protein</fullName>
    </recommendedName>
</protein>
<comment type="caution">
    <text evidence="8">The sequence shown here is derived from an EMBL/GenBank/DDBJ whole genome shotgun (WGS) entry which is preliminary data.</text>
</comment>
<evidence type="ECO:0000256" key="2">
    <source>
        <dbReference type="ARBA" id="ARBA00023015"/>
    </source>
</evidence>
<dbReference type="InterPro" id="IPR036879">
    <property type="entry name" value="TF_MADSbox_sf"/>
</dbReference>
<dbReference type="STRING" id="5643.A0A060S6L4"/>
<accession>A0A060S6L4</accession>
<keyword evidence="4" id="KW-0804">Transcription</keyword>
<dbReference type="InterPro" id="IPR050142">
    <property type="entry name" value="MADS-box/MEF2_TF"/>
</dbReference>
<keyword evidence="2" id="KW-0805">Transcription regulation</keyword>
<keyword evidence="5" id="KW-0539">Nucleus</keyword>
<dbReference type="EMBL" id="CCBP010000068">
    <property type="protein sequence ID" value="CDO70127.1"/>
    <property type="molecule type" value="Genomic_DNA"/>
</dbReference>
<feature type="compositionally biased region" description="Polar residues" evidence="6">
    <location>
        <begin position="408"/>
        <end position="417"/>
    </location>
</feature>
<evidence type="ECO:0000313" key="9">
    <source>
        <dbReference type="Proteomes" id="UP000029665"/>
    </source>
</evidence>
<dbReference type="PANTHER" id="PTHR48019">
    <property type="entry name" value="SERUM RESPONSE FACTOR HOMOLOG"/>
    <property type="match status" value="1"/>
</dbReference>
<dbReference type="InterPro" id="IPR002100">
    <property type="entry name" value="TF_MADSbox"/>
</dbReference>
<feature type="compositionally biased region" description="Basic and acidic residues" evidence="6">
    <location>
        <begin position="100"/>
        <end position="115"/>
    </location>
</feature>
<name>A0A060S6L4_PYCCI</name>
<keyword evidence="9" id="KW-1185">Reference proteome</keyword>
<evidence type="ECO:0000256" key="4">
    <source>
        <dbReference type="ARBA" id="ARBA00023163"/>
    </source>
</evidence>
<dbReference type="PROSITE" id="PS50066">
    <property type="entry name" value="MADS_BOX_2"/>
    <property type="match status" value="1"/>
</dbReference>
<evidence type="ECO:0000256" key="3">
    <source>
        <dbReference type="ARBA" id="ARBA00023125"/>
    </source>
</evidence>
<evidence type="ECO:0000256" key="1">
    <source>
        <dbReference type="ARBA" id="ARBA00004123"/>
    </source>
</evidence>
<feature type="compositionally biased region" description="Basic residues" evidence="6">
    <location>
        <begin position="337"/>
        <end position="347"/>
    </location>
</feature>
<feature type="compositionally biased region" description="Polar residues" evidence="6">
    <location>
        <begin position="296"/>
        <end position="309"/>
    </location>
</feature>
<proteinExistence type="predicted"/>
<feature type="compositionally biased region" description="Low complexity" evidence="6">
    <location>
        <begin position="167"/>
        <end position="178"/>
    </location>
</feature>
<dbReference type="GO" id="GO:0045944">
    <property type="term" value="P:positive regulation of transcription by RNA polymerase II"/>
    <property type="evidence" value="ECO:0007669"/>
    <property type="project" value="UniProtKB-ARBA"/>
</dbReference>
<dbReference type="Pfam" id="PF00319">
    <property type="entry name" value="SRF-TF"/>
    <property type="match status" value="1"/>
</dbReference>
<dbReference type="OrthoDB" id="1898716at2759"/>
<reference evidence="8" key="1">
    <citation type="submission" date="2014-01" db="EMBL/GenBank/DDBJ databases">
        <title>The genome of the white-rot fungus Pycnoporus cinnabarinus: a basidiomycete model with a versatile arsenal for lignocellulosic biomass breakdown.</title>
        <authorList>
            <person name="Levasseur A."/>
            <person name="Lomascolo A."/>
            <person name="Ruiz-Duenas F.J."/>
            <person name="Uzan E."/>
            <person name="Piumi F."/>
            <person name="Kues U."/>
            <person name="Ram A.F.J."/>
            <person name="Murat C."/>
            <person name="Haon M."/>
            <person name="Benoit I."/>
            <person name="Arfi Y."/>
            <person name="Chevret D."/>
            <person name="Drula E."/>
            <person name="Kwon M.J."/>
            <person name="Gouret P."/>
            <person name="Lesage-Meessen L."/>
            <person name="Lombard V."/>
            <person name="Mariette J."/>
            <person name="Noirot C."/>
            <person name="Park J."/>
            <person name="Patyshakuliyeva A."/>
            <person name="Wieneger R.A.B."/>
            <person name="Wosten H.A.B."/>
            <person name="Martin F."/>
            <person name="Coutinho P.M."/>
            <person name="de Vries R."/>
            <person name="Martinez A.T."/>
            <person name="Klopp C."/>
            <person name="Pontarotti P."/>
            <person name="Henrissat B."/>
            <person name="Record E."/>
        </authorList>
    </citation>
    <scope>NUCLEOTIDE SEQUENCE [LARGE SCALE GENOMIC DNA]</scope>
    <source>
        <strain evidence="8">BRFM137</strain>
    </source>
</reference>
<dbReference type="GO" id="GO:0003677">
    <property type="term" value="F:DNA binding"/>
    <property type="evidence" value="ECO:0007669"/>
    <property type="project" value="UniProtKB-KW"/>
</dbReference>
<dbReference type="HOGENOM" id="CLU_040317_0_0_1"/>
<feature type="region of interest" description="Disordered" evidence="6">
    <location>
        <begin position="68"/>
        <end position="148"/>
    </location>
</feature>
<evidence type="ECO:0000313" key="8">
    <source>
        <dbReference type="EMBL" id="CDO70127.1"/>
    </source>
</evidence>
<feature type="region of interest" description="Disordered" evidence="6">
    <location>
        <begin position="389"/>
        <end position="423"/>
    </location>
</feature>
<dbReference type="SMART" id="SM00432">
    <property type="entry name" value="MADS"/>
    <property type="match status" value="1"/>
</dbReference>
<comment type="subcellular location">
    <subcellularLocation>
        <location evidence="1">Nucleus</location>
    </subcellularLocation>
</comment>
<dbReference type="AlphaFoldDB" id="A0A060S6L4"/>